<proteinExistence type="predicted"/>
<dbReference type="PANTHER" id="PTHR30185">
    <property type="entry name" value="CRYPTIC BETA-GLUCOSIDE BGL OPERON ANTITERMINATOR"/>
    <property type="match status" value="1"/>
</dbReference>
<sequence length="515" mass="62424">MRIFGVLIDKLVRNRGESMYNFLDRFTLQKVQLLDHIHNEKRFFSSQELAKKMDLSERTILKIVTELSGDLQKFDEATFLKEIKHKQFKLDCKDYFSIKAIERYYLQNSLAYKIFNDIFYNKLVDFNMFIIENFTSQASIYRQINKIKPLLKEFQLKYTSQDFITLEGSEKQFRYFYYLFYWNSCWGEIWPFTGISREEILEVIKGYNRELPISVLYLLAICLIRAKMGFVIEEDAAYTRYTEHHYQYEKFSQTFSSLFKKFTALNDEAIEKEIKFSFSFLESQHRYEKNESTISLMMNFAQYHNQELFVQATLYWMEKFREFFSITLDIEEYGVLFVNLLNLHYYTLNFSGPAFLFKEDLYKKRFDSHATIQIEIMNQFYDYLLENEAFYKIFERRELLIGRYHRLLKQSIDVLKRSTIKVKIYSVINDVPYLFDKVKRVFSHVDYCTKDEEAELIITDRLYLNIAKDKEDIFVWNSIPEREDFFRLGKRLQKIYFTKEQQPDQLLLKTLLSQV</sequence>
<evidence type="ECO:0000256" key="1">
    <source>
        <dbReference type="ARBA" id="ARBA00023015"/>
    </source>
</evidence>
<dbReference type="EMBL" id="PDFK01000001">
    <property type="protein sequence ID" value="PKU52998.1"/>
    <property type="molecule type" value="Genomic_DNA"/>
</dbReference>
<evidence type="ECO:0000259" key="3">
    <source>
        <dbReference type="Pfam" id="PF05043"/>
    </source>
</evidence>
<keyword evidence="2" id="KW-0804">Transcription</keyword>
<protein>
    <recommendedName>
        <fullName evidence="3">Mga helix-turn-helix domain-containing protein</fullName>
    </recommendedName>
</protein>
<evidence type="ECO:0000313" key="5">
    <source>
        <dbReference type="Proteomes" id="UP000234956"/>
    </source>
</evidence>
<dbReference type="InterPro" id="IPR050661">
    <property type="entry name" value="BglG_antiterminators"/>
</dbReference>
<dbReference type="Gene3D" id="1.10.10.10">
    <property type="entry name" value="Winged helix-like DNA-binding domain superfamily/Winged helix DNA-binding domain"/>
    <property type="match status" value="1"/>
</dbReference>
<dbReference type="Proteomes" id="UP000234956">
    <property type="component" value="Unassembled WGS sequence"/>
</dbReference>
<dbReference type="AlphaFoldDB" id="A0A2I0V3Y4"/>
<evidence type="ECO:0000256" key="2">
    <source>
        <dbReference type="ARBA" id="ARBA00023163"/>
    </source>
</evidence>
<dbReference type="InterPro" id="IPR036388">
    <property type="entry name" value="WH-like_DNA-bd_sf"/>
</dbReference>
<evidence type="ECO:0000313" key="4">
    <source>
        <dbReference type="EMBL" id="PKU52998.1"/>
    </source>
</evidence>
<dbReference type="PANTHER" id="PTHR30185:SF13">
    <property type="entry name" value="LICABCH OPERON REGULATOR-RELATED"/>
    <property type="match status" value="1"/>
</dbReference>
<dbReference type="InterPro" id="IPR007737">
    <property type="entry name" value="Mga_HTH"/>
</dbReference>
<gene>
    <name evidence="4" type="ORF">CRI88_01320</name>
</gene>
<feature type="domain" description="Mga helix-turn-helix" evidence="3">
    <location>
        <begin position="95"/>
        <end position="181"/>
    </location>
</feature>
<comment type="caution">
    <text evidence="4">The sequence shown here is derived from an EMBL/GenBank/DDBJ whole genome shotgun (WGS) entry which is preliminary data.</text>
</comment>
<keyword evidence="1" id="KW-0805">Transcription regulation</keyword>
<name>A0A2I0V3Y4_9BACI</name>
<accession>A0A2I0V3Y4</accession>
<reference evidence="4 5" key="1">
    <citation type="submission" date="2017-10" db="EMBL/GenBank/DDBJ databases">
        <title>Draft genome of Lysinibacillus fusiformis strain Juneja, a laboratory-derived pathogen of Drosophila melanogaster.</title>
        <authorList>
            <person name="Smith B.R."/>
            <person name="Unckless R.L."/>
        </authorList>
    </citation>
    <scope>NUCLEOTIDE SEQUENCE [LARGE SCALE GENOMIC DNA]</scope>
    <source>
        <strain evidence="4 5">Juneja</strain>
    </source>
</reference>
<dbReference type="Pfam" id="PF05043">
    <property type="entry name" value="Mga"/>
    <property type="match status" value="1"/>
</dbReference>
<organism evidence="4 5">
    <name type="scientific">Lysinibacillus fusiformis</name>
    <dbReference type="NCBI Taxonomy" id="28031"/>
    <lineage>
        <taxon>Bacteria</taxon>
        <taxon>Bacillati</taxon>
        <taxon>Bacillota</taxon>
        <taxon>Bacilli</taxon>
        <taxon>Bacillales</taxon>
        <taxon>Bacillaceae</taxon>
        <taxon>Lysinibacillus</taxon>
    </lineage>
</organism>